<organism evidence="5 6">
    <name type="scientific">Durusdinium trenchii</name>
    <dbReference type="NCBI Taxonomy" id="1381693"/>
    <lineage>
        <taxon>Eukaryota</taxon>
        <taxon>Sar</taxon>
        <taxon>Alveolata</taxon>
        <taxon>Dinophyceae</taxon>
        <taxon>Suessiales</taxon>
        <taxon>Symbiodiniaceae</taxon>
        <taxon>Durusdinium</taxon>
    </lineage>
</organism>
<accession>A0ABP0JSS8</accession>
<name>A0ABP0JSS8_9DINO</name>
<evidence type="ECO:0000256" key="2">
    <source>
        <dbReference type="PROSITE-ProRule" id="PRU00708"/>
    </source>
</evidence>
<feature type="repeat" description="PPR" evidence="2">
    <location>
        <begin position="1695"/>
        <end position="1729"/>
    </location>
</feature>
<feature type="repeat" description="PPR" evidence="2">
    <location>
        <begin position="759"/>
        <end position="793"/>
    </location>
</feature>
<feature type="compositionally biased region" description="Basic residues" evidence="3">
    <location>
        <begin position="2207"/>
        <end position="2216"/>
    </location>
</feature>
<feature type="repeat" description="PPR" evidence="2">
    <location>
        <begin position="1730"/>
        <end position="1764"/>
    </location>
</feature>
<protein>
    <submittedName>
        <fullName evidence="5">Chloroplastic (Protein PROTON GRADIENT REGULATION 3)</fullName>
    </submittedName>
</protein>
<feature type="repeat" description="PPR" evidence="2">
    <location>
        <begin position="419"/>
        <end position="453"/>
    </location>
</feature>
<dbReference type="EMBL" id="CAXAMM010008446">
    <property type="protein sequence ID" value="CAK9017330.1"/>
    <property type="molecule type" value="Genomic_DNA"/>
</dbReference>
<keyword evidence="1" id="KW-0677">Repeat</keyword>
<dbReference type="PROSITE" id="PS51375">
    <property type="entry name" value="PPR"/>
    <property type="match status" value="17"/>
</dbReference>
<sequence>MALAFLSIPRHELGPPTPSSSSGNRRGTFREARAWPHEAAWAAAAAQIWACRGLRDKGRARRRTLQWAGTALSLERGIAGKLKRERLKVDEDLFDQLNELAAKGHVSSAREIFEQLMAYAEQDEEGRKRRGPTKEVPTTMVYNTMLKASANAGDVEGANEMAALMRAEGLFMNEKFYGKMMEAAAKAGDIAMATKWFEESQAAKMPPNYVHFFCVVDAHVKAGELEQARQWLARTRAAGIPLQTNMFNLLILAFASRGQTQEATGLLREMLQEGLDPDVSSFAALAVAAAQDGDDAGAERMMMKAKEQKLEWNAQATQVAFARLAAVSDSAERAEGWLRKMQDSGLTPGLENFTVIVDAYAKEGQVDKVVALMEEMVAADVQPSVVTYSSAMYACIKAGRLDQAEVMLSQMMDLGLNPDGVAYGTIMTAYAKAGEPQGAINIAEQMKASGIPVTVREHNSILEALVKAGKPNDAARYLMQMPKMVDHASRYKWKRGSSDPDVYSYAIVMGALASAGRTSSVDSLHQAMQIAGVEATPVLHDAIMRGYLSAKRPREASRWLQEADQSGLVLNAKIICCVTTAVRAASHFGTAYVATAAEAGQGSLEPAMEVCLHNRQADEALRWLQRGEEAGVEVPTAGVGGVLFHVTAVEACAKAGDVDRGLDWLQRAETAGLNSEQKLLKEETRSVPLRPAYLNLMKAFLGRQMDVVFGVLKSLEDVEGQMDLMARVELLQLLASRGRREDALKMLERVKKERAEKELLLVYSRAISACTKAANVDEAIFWFDEMRRSGVQPDKVAWNSIINACARNGRPAEAEMWLGEMEASEMQPDVVSYNTVINVCAHNDRPEEADTVTFNSAISACRGHPGTWFLALSILDEANEWGFADLVSFSTAISASEQSDNWQIALALLCKVKELKLQLNTITYNSAINVLGKMHEWQGALLLLSEVSRQLPCTLVSYNSAITACARASQWHRAILLLQSFQSETSADIISYNAAIHSCEEPGMWEVALDLWEQLGDMSLQKNAVTFGSMISTCAKASQWELALDVLERQSSRGASSLISCNAALTALERSQQWSLALQLLVDFPLTPDIISFNSAISACGKAGQTMFFRRLLFRLRRLSLQENLVTYNAIINGFAVSSRWQEALDALQTTSRALETDLVSFHSASAACVASSAWQRALRLMEMAKDVRLRLDRVSYTLAINAYEKANQWQEAVHLLRSFQKAADIMFYNAAINACADQWQQGVLVLSQLNEDQIRANAVTYGALLSACRNGRAWIPALRLLSELFQLKLETNSVVFNATINACGRAEQWTHALEVMSIMEQEQIQPDLITYDTIIAATASCACREEALLLLSQSQSLRTPLEALWVLATVGSNDVEVICASFRETLTLDLEVANVVQLLWCMARLGINQQRLERSLCQRFLENLQSCSLEQLLLVAVAVERRPDITTFDRLQQAAEERSEALQPKDMAFQLKGISLLGFVSSCQRAGLLRQHLKVSIHRSLLDFGRTMDSIDAEGPSLPVQDVEVLEKTKNLPCFAGDYGDRVVLFKPGGWEETFLEDGQELGAQNGVAEVSEAECPSSKKSVKNGRCHFAFWKHFDSKVCSARWSHTMPRSVPLQQRHAGQRKVLQFSADNCASAKGSQWQLALAFLSQVGGSRIEPDIITYNSTMAACDAAGRSYLAICLLQQIQARKVQATIITYNTAISACAKNGWWQEALELLWAINSQDLQGNVVTFTSAISACSQDGEWQQALTALQMMLQLRVQANVFAYNAAISACGAEWEMAVCLLVQSRRMRISACGKAGRWEAAWHFFYEIPKIRLELTTVACNAMLDALSRDATGDATGDTAWGRALALLKELRRKKLVDVISFNCSISACEVAAKWEEALQLLEDLRTDDLEADVISFNAAISTCAQSTRWQEALHLLWSIHTCGVRANAITYNAAANACKSKGDWKLACVLLDKFHHRTSIACNCVLSACEERAHWSMASSLLSKMQQQALEVSIVSYGACITCGASAGLWVSALKLLQSAEAKLETNAVAYSAAVFAQRWLAQMQEARVQPDEVTYATVISALTKAKMVDDAIDMLIRMEDLGLPKNQAAYARVVTGLGRAGRAREAAAWLFQMEEEGLNPIGPVYNWVISACRGSRGAEMNPDLAEQVVRRMLASGQMPNDYCLDTLKKILGPKRFPVVQAELPQLRRAAAQVAQENKRRGHEAKRRQASNFERQRRGKGRGRGHGDEPNVIMSPP</sequence>
<feature type="region of interest" description="Disordered" evidence="3">
    <location>
        <begin position="2198"/>
        <end position="2244"/>
    </location>
</feature>
<dbReference type="InterPro" id="IPR002885">
    <property type="entry name" value="PPR_rpt"/>
</dbReference>
<dbReference type="Pfam" id="PF17177">
    <property type="entry name" value="PPR_long"/>
    <property type="match status" value="1"/>
</dbReference>
<evidence type="ECO:0000259" key="4">
    <source>
        <dbReference type="Pfam" id="PF17177"/>
    </source>
</evidence>
<feature type="repeat" description="PPR" evidence="2">
    <location>
        <begin position="1293"/>
        <end position="1327"/>
    </location>
</feature>
<feature type="repeat" description="PPR" evidence="2">
    <location>
        <begin position="794"/>
        <end position="828"/>
    </location>
</feature>
<dbReference type="PANTHER" id="PTHR47447:SF17">
    <property type="entry name" value="OS12G0638900 PROTEIN"/>
    <property type="match status" value="1"/>
</dbReference>
<feature type="repeat" description="PPR" evidence="2">
    <location>
        <begin position="2059"/>
        <end position="2093"/>
    </location>
</feature>
<dbReference type="Proteomes" id="UP001642464">
    <property type="component" value="Unassembled WGS sequence"/>
</dbReference>
<feature type="repeat" description="PPR" evidence="2">
    <location>
        <begin position="988"/>
        <end position="1022"/>
    </location>
</feature>
<feature type="repeat" description="PPR" evidence="2">
    <location>
        <begin position="243"/>
        <end position="277"/>
    </location>
</feature>
<feature type="repeat" description="PPR" evidence="2">
    <location>
        <begin position="138"/>
        <end position="172"/>
    </location>
</feature>
<proteinExistence type="predicted"/>
<feature type="region of interest" description="Disordered" evidence="3">
    <location>
        <begin position="6"/>
        <end position="29"/>
    </location>
</feature>
<keyword evidence="6" id="KW-1185">Reference proteome</keyword>
<dbReference type="InterPro" id="IPR033443">
    <property type="entry name" value="PROP1-like_PPR_dom"/>
</dbReference>
<evidence type="ECO:0000256" key="3">
    <source>
        <dbReference type="SAM" id="MobiDB-lite"/>
    </source>
</evidence>
<feature type="repeat" description="PPR" evidence="2">
    <location>
        <begin position="1899"/>
        <end position="1933"/>
    </location>
</feature>
<comment type="caution">
    <text evidence="5">The sequence shown here is derived from an EMBL/GenBank/DDBJ whole genome shotgun (WGS) entry which is preliminary data.</text>
</comment>
<feature type="repeat" description="PPR" evidence="2">
    <location>
        <begin position="1023"/>
        <end position="1057"/>
    </location>
</feature>
<feature type="repeat" description="PPR" evidence="2">
    <location>
        <begin position="2094"/>
        <end position="2128"/>
    </location>
</feature>
<dbReference type="NCBIfam" id="TIGR00756">
    <property type="entry name" value="PPR"/>
    <property type="match status" value="8"/>
</dbReference>
<feature type="repeat" description="PPR" evidence="2">
    <location>
        <begin position="501"/>
        <end position="535"/>
    </location>
</feature>
<dbReference type="Pfam" id="PF12854">
    <property type="entry name" value="PPR_1"/>
    <property type="match status" value="1"/>
</dbReference>
<feature type="repeat" description="PPR" evidence="2">
    <location>
        <begin position="384"/>
        <end position="418"/>
    </location>
</feature>
<dbReference type="Pfam" id="PF13812">
    <property type="entry name" value="PPR_3"/>
    <property type="match status" value="4"/>
</dbReference>
<gene>
    <name evidence="5" type="ORF">SCF082_LOCUS13585</name>
</gene>
<feature type="repeat" description="PPR" evidence="2">
    <location>
        <begin position="349"/>
        <end position="383"/>
    </location>
</feature>
<evidence type="ECO:0000313" key="5">
    <source>
        <dbReference type="EMBL" id="CAK9017330.1"/>
    </source>
</evidence>
<dbReference type="Pfam" id="PF13041">
    <property type="entry name" value="PPR_2"/>
    <property type="match status" value="2"/>
</dbReference>
<evidence type="ECO:0000256" key="1">
    <source>
        <dbReference type="ARBA" id="ARBA00022737"/>
    </source>
</evidence>
<feature type="domain" description="PROP1-like PPR" evidence="4">
    <location>
        <begin position="371"/>
        <end position="493"/>
    </location>
</feature>
<dbReference type="PANTHER" id="PTHR47447">
    <property type="entry name" value="OS03G0856100 PROTEIN"/>
    <property type="match status" value="1"/>
</dbReference>
<reference evidence="5 6" key="1">
    <citation type="submission" date="2024-02" db="EMBL/GenBank/DDBJ databases">
        <authorList>
            <person name="Chen Y."/>
            <person name="Shah S."/>
            <person name="Dougan E. K."/>
            <person name="Thang M."/>
            <person name="Chan C."/>
        </authorList>
    </citation>
    <scope>NUCLEOTIDE SEQUENCE [LARGE SCALE GENOMIC DNA]</scope>
</reference>
<dbReference type="Pfam" id="PF01535">
    <property type="entry name" value="PPR"/>
    <property type="match status" value="8"/>
</dbReference>
<feature type="repeat" description="PPR" evidence="2">
    <location>
        <begin position="1864"/>
        <end position="1898"/>
    </location>
</feature>
<dbReference type="InterPro" id="IPR011990">
    <property type="entry name" value="TPR-like_helical_dom_sf"/>
</dbReference>
<dbReference type="Gene3D" id="1.25.40.10">
    <property type="entry name" value="Tetratricopeptide repeat domain"/>
    <property type="match status" value="13"/>
</dbReference>
<evidence type="ECO:0000313" key="6">
    <source>
        <dbReference type="Proteomes" id="UP001642464"/>
    </source>
</evidence>